<dbReference type="InterPro" id="IPR001841">
    <property type="entry name" value="Znf_RING"/>
</dbReference>
<keyword evidence="8" id="KW-1185">Reference proteome</keyword>
<dbReference type="PANTHER" id="PTHR45931">
    <property type="entry name" value="SI:CH211-59O9.10"/>
    <property type="match status" value="1"/>
</dbReference>
<evidence type="ECO:0000313" key="7">
    <source>
        <dbReference type="EMBL" id="KAF1001800.1"/>
    </source>
</evidence>
<evidence type="ECO:0000256" key="4">
    <source>
        <dbReference type="PROSITE-ProRule" id="PRU00175"/>
    </source>
</evidence>
<evidence type="ECO:0000256" key="1">
    <source>
        <dbReference type="ARBA" id="ARBA00022723"/>
    </source>
</evidence>
<dbReference type="InterPro" id="IPR013083">
    <property type="entry name" value="Znf_RING/FYVE/PHD"/>
</dbReference>
<dbReference type="SMART" id="SM00184">
    <property type="entry name" value="RING"/>
    <property type="match status" value="1"/>
</dbReference>
<feature type="domain" description="RING-type" evidence="6">
    <location>
        <begin position="232"/>
        <end position="273"/>
    </location>
</feature>
<evidence type="ECO:0000313" key="8">
    <source>
        <dbReference type="Proteomes" id="UP000593563"/>
    </source>
</evidence>
<evidence type="ECO:0000256" key="2">
    <source>
        <dbReference type="ARBA" id="ARBA00022771"/>
    </source>
</evidence>
<organism evidence="7 8">
    <name type="scientific">Apium graveolens</name>
    <name type="common">Celery</name>
    <dbReference type="NCBI Taxonomy" id="4045"/>
    <lineage>
        <taxon>Eukaryota</taxon>
        <taxon>Viridiplantae</taxon>
        <taxon>Streptophyta</taxon>
        <taxon>Embryophyta</taxon>
        <taxon>Tracheophyta</taxon>
        <taxon>Spermatophyta</taxon>
        <taxon>Magnoliopsida</taxon>
        <taxon>eudicotyledons</taxon>
        <taxon>Gunneridae</taxon>
        <taxon>Pentapetalae</taxon>
        <taxon>asterids</taxon>
        <taxon>campanulids</taxon>
        <taxon>Apiales</taxon>
        <taxon>Apiaceae</taxon>
        <taxon>Apioideae</taxon>
        <taxon>apioid superclade</taxon>
        <taxon>Apieae</taxon>
        <taxon>Apium</taxon>
    </lineage>
</organism>
<keyword evidence="2 4" id="KW-0863">Zinc-finger</keyword>
<dbReference type="GO" id="GO:0005634">
    <property type="term" value="C:nucleus"/>
    <property type="evidence" value="ECO:0007669"/>
    <property type="project" value="TreeGrafter"/>
</dbReference>
<accession>A0A6L5B8A7</accession>
<comment type="caution">
    <text evidence="7">The sequence shown here is derived from an EMBL/GenBank/DDBJ whole genome shotgun (WGS) entry which is preliminary data.</text>
</comment>
<dbReference type="GO" id="GO:0008270">
    <property type="term" value="F:zinc ion binding"/>
    <property type="evidence" value="ECO:0007669"/>
    <property type="project" value="UniProtKB-KW"/>
</dbReference>
<dbReference type="SUPFAM" id="SSF57850">
    <property type="entry name" value="RING/U-box"/>
    <property type="match status" value="1"/>
</dbReference>
<keyword evidence="1" id="KW-0479">Metal-binding</keyword>
<dbReference type="PANTHER" id="PTHR45931:SF3">
    <property type="entry name" value="RING ZINC FINGER-CONTAINING PROTEIN"/>
    <property type="match status" value="1"/>
</dbReference>
<dbReference type="GO" id="GO:0061630">
    <property type="term" value="F:ubiquitin protein ligase activity"/>
    <property type="evidence" value="ECO:0007669"/>
    <property type="project" value="TreeGrafter"/>
</dbReference>
<keyword evidence="3" id="KW-0862">Zinc</keyword>
<dbReference type="AlphaFoldDB" id="A0A6L5B8A7"/>
<dbReference type="Pfam" id="PF13639">
    <property type="entry name" value="zf-RING_2"/>
    <property type="match status" value="1"/>
</dbReference>
<reference evidence="7" key="1">
    <citation type="submission" date="2020-01" db="EMBL/GenBank/DDBJ databases">
        <title>The Celery Genome Sequence Reveals Sequential Paleo-tetraploidization, Resistance Gene Elimination, Karyotype Evolution, and Functional Innovation in Apiales.</title>
        <authorList>
            <person name="Song X."/>
        </authorList>
    </citation>
    <scope>NUCLEOTIDE SEQUENCE</scope>
    <source>
        <tissue evidence="7">Leaf</tissue>
    </source>
</reference>
<protein>
    <recommendedName>
        <fullName evidence="6">RING-type domain-containing protein</fullName>
    </recommendedName>
</protein>
<dbReference type="EMBL" id="WRXP01002433">
    <property type="protein sequence ID" value="KAF1001800.1"/>
    <property type="molecule type" value="Genomic_DNA"/>
</dbReference>
<evidence type="ECO:0000256" key="3">
    <source>
        <dbReference type="ARBA" id="ARBA00022833"/>
    </source>
</evidence>
<dbReference type="CDD" id="cd16448">
    <property type="entry name" value="RING-H2"/>
    <property type="match status" value="1"/>
</dbReference>
<dbReference type="GO" id="GO:0006511">
    <property type="term" value="P:ubiquitin-dependent protein catabolic process"/>
    <property type="evidence" value="ECO:0007669"/>
    <property type="project" value="TreeGrafter"/>
</dbReference>
<sequence length="285" mass="32201">MTSASELFSSRRFRFGRNPNELGPFDSGAGDGHSFHPNRRRNNNNNNNHSHGSRRRHHDVEGCDHPRRGDNHVVRRASLERESVRFDQGGGSSSSQPIQANVDLGVFTSIPTRARFVRSERLPGDVLLARERLLERLRGIQLAGRSDPRGNIRASYRELHRNMRDIEEWRMLARLNPSIRSNSDMGSYIASESTKNRPSGLTQDDLDHLNIEVFTTTEKGDEENISRASLECSICLENFVEGAELVCLPCGHKYHQCCLYPWVRACGDCPYCRAAIIVTVDEAAE</sequence>
<dbReference type="InterPro" id="IPR051834">
    <property type="entry name" value="RING_finger_E3_ligase"/>
</dbReference>
<evidence type="ECO:0000256" key="5">
    <source>
        <dbReference type="SAM" id="MobiDB-lite"/>
    </source>
</evidence>
<feature type="region of interest" description="Disordered" evidence="5">
    <location>
        <begin position="15"/>
        <end position="97"/>
    </location>
</feature>
<dbReference type="SMART" id="SM01197">
    <property type="entry name" value="FANCL_C"/>
    <property type="match status" value="1"/>
</dbReference>
<feature type="compositionally biased region" description="Basic and acidic residues" evidence="5">
    <location>
        <begin position="58"/>
        <end position="85"/>
    </location>
</feature>
<gene>
    <name evidence="7" type="ORF">AG4045_007849</name>
</gene>
<name>A0A6L5B8A7_APIGR</name>
<evidence type="ECO:0000259" key="6">
    <source>
        <dbReference type="PROSITE" id="PS50089"/>
    </source>
</evidence>
<dbReference type="Proteomes" id="UP000593563">
    <property type="component" value="Unassembled WGS sequence"/>
</dbReference>
<proteinExistence type="predicted"/>
<dbReference type="PROSITE" id="PS50089">
    <property type="entry name" value="ZF_RING_2"/>
    <property type="match status" value="1"/>
</dbReference>
<dbReference type="Gene3D" id="3.30.40.10">
    <property type="entry name" value="Zinc/RING finger domain, C3HC4 (zinc finger)"/>
    <property type="match status" value="1"/>
</dbReference>